<evidence type="ECO:0000313" key="4">
    <source>
        <dbReference type="EMBL" id="MBO7748828.1"/>
    </source>
</evidence>
<feature type="domain" description="ATP-dependent helicase C-terminal" evidence="3">
    <location>
        <begin position="205"/>
        <end position="357"/>
    </location>
</feature>
<keyword evidence="4" id="KW-0378">Hydrolase</keyword>
<protein>
    <submittedName>
        <fullName evidence="4">ATP-dependent DNA helicase</fullName>
    </submittedName>
</protein>
<proteinExistence type="inferred from homology"/>
<keyword evidence="5" id="KW-1185">Reference proteome</keyword>
<feature type="compositionally biased region" description="Low complexity" evidence="2">
    <location>
        <begin position="11"/>
        <end position="20"/>
    </location>
</feature>
<dbReference type="Pfam" id="PF13307">
    <property type="entry name" value="Helicase_C_2"/>
    <property type="match status" value="1"/>
</dbReference>
<dbReference type="Gene3D" id="3.40.50.300">
    <property type="entry name" value="P-loop containing nucleotide triphosphate hydrolases"/>
    <property type="match status" value="2"/>
</dbReference>
<dbReference type="Gene3D" id="1.10.275.40">
    <property type="match status" value="1"/>
</dbReference>
<dbReference type="InterPro" id="IPR006555">
    <property type="entry name" value="ATP-dep_Helicase_C"/>
</dbReference>
<dbReference type="InterPro" id="IPR045028">
    <property type="entry name" value="DinG/Rad3-like"/>
</dbReference>
<dbReference type="Proteomes" id="UP000670947">
    <property type="component" value="Unassembled WGS sequence"/>
</dbReference>
<feature type="region of interest" description="Disordered" evidence="2">
    <location>
        <begin position="1"/>
        <end position="59"/>
    </location>
</feature>
<comment type="similarity">
    <text evidence="1">Belongs to the helicase family. DinG subfamily.</text>
</comment>
<feature type="compositionally biased region" description="Low complexity" evidence="2">
    <location>
        <begin position="35"/>
        <end position="49"/>
    </location>
</feature>
<dbReference type="GO" id="GO:0004386">
    <property type="term" value="F:helicase activity"/>
    <property type="evidence" value="ECO:0007669"/>
    <property type="project" value="UniProtKB-KW"/>
</dbReference>
<accession>A0ABS3WKS5</accession>
<name>A0ABS3WKS5_9BACL</name>
<dbReference type="PANTHER" id="PTHR11472:SF34">
    <property type="entry name" value="REGULATOR OF TELOMERE ELONGATION HELICASE 1"/>
    <property type="match status" value="1"/>
</dbReference>
<reference evidence="4 5" key="1">
    <citation type="submission" date="2021-03" db="EMBL/GenBank/DDBJ databases">
        <title>Paenibacillus artemisicola MWE-103 whole genome sequence.</title>
        <authorList>
            <person name="Ham Y.J."/>
        </authorList>
    </citation>
    <scope>NUCLEOTIDE SEQUENCE [LARGE SCALE GENOMIC DNA]</scope>
    <source>
        <strain evidence="4 5">MWE-103</strain>
    </source>
</reference>
<gene>
    <name evidence="4" type="ORF">I8J29_32120</name>
</gene>
<organism evidence="4 5">
    <name type="scientific">Paenibacillus artemisiicola</name>
    <dbReference type="NCBI Taxonomy" id="1172618"/>
    <lineage>
        <taxon>Bacteria</taxon>
        <taxon>Bacillati</taxon>
        <taxon>Bacillota</taxon>
        <taxon>Bacilli</taxon>
        <taxon>Bacillales</taxon>
        <taxon>Paenibacillaceae</taxon>
        <taxon>Paenibacillus</taxon>
    </lineage>
</organism>
<evidence type="ECO:0000259" key="3">
    <source>
        <dbReference type="SMART" id="SM00491"/>
    </source>
</evidence>
<keyword evidence="4" id="KW-0067">ATP-binding</keyword>
<dbReference type="EMBL" id="JAGGDJ010000078">
    <property type="protein sequence ID" value="MBO7748828.1"/>
    <property type="molecule type" value="Genomic_DNA"/>
</dbReference>
<dbReference type="SUPFAM" id="SSF52540">
    <property type="entry name" value="P-loop containing nucleoside triphosphate hydrolases"/>
    <property type="match status" value="1"/>
</dbReference>
<evidence type="ECO:0000256" key="2">
    <source>
        <dbReference type="SAM" id="MobiDB-lite"/>
    </source>
</evidence>
<keyword evidence="4" id="KW-0347">Helicase</keyword>
<sequence length="374" mass="40303">LLEPGAGGVSGANASSAAEASADEGAAETDGTGSGVPEAVSAGAASGSPGDAGGGARVPVGELPGGRELLELYFACQDFVRAAKLYDERYVAYVECARSEVRVKLFCLDPSHLLRTMGKGYRSTVFFSATLTPLPYYMDMLGGDGEADYSVVIPTPFSREQLDVLVSPLSTRYQDRERTKGAVVALLRRVTAERRGNFLLFFPSYAYMDDAYERFMALRAEAGGAEPAEDGAAEEGENVIVQGSRMSEEERERFLSAFQGGTGERTIGFAVMGGIFAEGIDLVGDRLTGVAVVGVGLPQVGFERDIMKAFFDGTGRSGFDYAFLYPGMNKVLQAGGRLIRSERDRGVLLLIDDRYLQTPYKRLLPQEWLDYTIV</sequence>
<feature type="compositionally biased region" description="Gly residues" evidence="2">
    <location>
        <begin position="1"/>
        <end position="10"/>
    </location>
</feature>
<evidence type="ECO:0000313" key="5">
    <source>
        <dbReference type="Proteomes" id="UP000670947"/>
    </source>
</evidence>
<comment type="caution">
    <text evidence="4">The sequence shown here is derived from an EMBL/GenBank/DDBJ whole genome shotgun (WGS) entry which is preliminary data.</text>
</comment>
<dbReference type="PANTHER" id="PTHR11472">
    <property type="entry name" value="DNA REPAIR DEAD HELICASE RAD3/XP-D SUBFAMILY MEMBER"/>
    <property type="match status" value="1"/>
</dbReference>
<dbReference type="RefSeq" id="WP_208851351.1">
    <property type="nucleotide sequence ID" value="NZ_JAGGDJ010000078.1"/>
</dbReference>
<dbReference type="SMART" id="SM00491">
    <property type="entry name" value="HELICc2"/>
    <property type="match status" value="1"/>
</dbReference>
<keyword evidence="4" id="KW-0547">Nucleotide-binding</keyword>
<dbReference type="InterPro" id="IPR027417">
    <property type="entry name" value="P-loop_NTPase"/>
</dbReference>
<evidence type="ECO:0000256" key="1">
    <source>
        <dbReference type="ARBA" id="ARBA00038058"/>
    </source>
</evidence>
<feature type="non-terminal residue" evidence="4">
    <location>
        <position position="1"/>
    </location>
</feature>